<dbReference type="PROSITE" id="PS50885">
    <property type="entry name" value="HAMP"/>
    <property type="match status" value="2"/>
</dbReference>
<comment type="caution">
    <text evidence="8">The sequence shown here is derived from an EMBL/GenBank/DDBJ whole genome shotgun (WGS) entry which is preliminary data.</text>
</comment>
<dbReference type="PRINTS" id="PR00260">
    <property type="entry name" value="CHEMTRNSDUCR"/>
</dbReference>
<dbReference type="Gene3D" id="1.10.287.950">
    <property type="entry name" value="Methyl-accepting chemotaxis protein"/>
    <property type="match status" value="1"/>
</dbReference>
<feature type="domain" description="Methyl-accepting transducer" evidence="6">
    <location>
        <begin position="328"/>
        <end position="557"/>
    </location>
</feature>
<dbReference type="SUPFAM" id="SSF58104">
    <property type="entry name" value="Methyl-accepting chemotaxis protein (MCP) signaling domain"/>
    <property type="match status" value="1"/>
</dbReference>
<organism evidence="8 9">
    <name type="scientific">Tritonibacter horizontis</name>
    <dbReference type="NCBI Taxonomy" id="1768241"/>
    <lineage>
        <taxon>Bacteria</taxon>
        <taxon>Pseudomonadati</taxon>
        <taxon>Pseudomonadota</taxon>
        <taxon>Alphaproteobacteria</taxon>
        <taxon>Rhodobacterales</taxon>
        <taxon>Paracoccaceae</taxon>
        <taxon>Tritonibacter</taxon>
    </lineage>
</organism>
<dbReference type="CDD" id="cd06225">
    <property type="entry name" value="HAMP"/>
    <property type="match status" value="1"/>
</dbReference>
<evidence type="ECO:0000259" key="7">
    <source>
        <dbReference type="PROSITE" id="PS50885"/>
    </source>
</evidence>
<dbReference type="InterPro" id="IPR004090">
    <property type="entry name" value="Chemotax_Me-accpt_rcpt"/>
</dbReference>
<reference evidence="8 9" key="1">
    <citation type="submission" date="2015-12" db="EMBL/GenBank/DDBJ databases">
        <title>Genome sequence of the marine Rhodobacteraceae strain O3.65, Candidatus Tritonibacter horizontis.</title>
        <authorList>
            <person name="Poehlein A."/>
            <person name="Giebel H.A."/>
            <person name="Voget S."/>
            <person name="Brinkhoff T."/>
        </authorList>
    </citation>
    <scope>NUCLEOTIDE SEQUENCE [LARGE SCALE GENOMIC DNA]</scope>
    <source>
        <strain evidence="8 9">O3.65</strain>
    </source>
</reference>
<feature type="domain" description="HAMP" evidence="7">
    <location>
        <begin position="271"/>
        <end position="323"/>
    </location>
</feature>
<dbReference type="InterPro" id="IPR003660">
    <property type="entry name" value="HAMP_dom"/>
</dbReference>
<evidence type="ECO:0000256" key="1">
    <source>
        <dbReference type="ARBA" id="ARBA00004370"/>
    </source>
</evidence>
<dbReference type="PROSITE" id="PS50111">
    <property type="entry name" value="CHEMOTAXIS_TRANSDUC_2"/>
    <property type="match status" value="1"/>
</dbReference>
<keyword evidence="5" id="KW-0812">Transmembrane</keyword>
<keyword evidence="2" id="KW-0145">Chemotaxis</keyword>
<dbReference type="EMBL" id="LPUY01000134">
    <property type="protein sequence ID" value="KUP90909.1"/>
    <property type="molecule type" value="Genomic_DNA"/>
</dbReference>
<dbReference type="CDD" id="cd11386">
    <property type="entry name" value="MCP_signal"/>
    <property type="match status" value="1"/>
</dbReference>
<dbReference type="PATRIC" id="fig|1768241.3.peg.4458"/>
<sequence length="597" mass="65329">MFRHVHMKVRLAFSGCVCIFAVIVLSGMAIYSLWQSELELENQIRLTNALRHEMTVDMMHDSVEASVLYAIVIGEQATSDEKSHVLEKLETDIASLEAGLQALRGIDLNPKATMLLNDVAPLFEPFEKQALEIATLAFSDVAGATAKLDQFMQVFEQLEIGLEPLGSVIKDVSQAASKAARNHEMAMLFGNVLFSSFMVVVMIWNVRIITLSITKPIERLRAALKEVAEGDFGLKIADIMRNDDFGDIARDIDAVSDRVLVAFEEQADLRRQGEVIIARLRDGLRRLADGDLGDRIEEPFNETYDPLRIHYNETVDRLNELVSEVVLATNKIREQSDRISSDSQDLSRRTESQAATLEETAAALEEMTASVNTSAENARQIEAAVASARQDVEQSGVVVRGAVSAMSAIEKSSEKISRIIGVIDDIAFQTGLLALNAGVEAARAGEVGRGFSVVASEVRVLAHRASDAANEIKILIDDSSAHVKDGVTQVRSTGDALNGVVVQVGSISELMSGISNEATEQAQGISEVNIGVSQLDQVTQENVSMVENSDQSIQRMTQETIRLSELVGQFKLRGQRRFLQDEIFDISLEESPLPLSA</sequence>
<feature type="transmembrane region" description="Helical" evidence="5">
    <location>
        <begin position="12"/>
        <end position="34"/>
    </location>
</feature>
<dbReference type="InterPro" id="IPR004089">
    <property type="entry name" value="MCPsignal_dom"/>
</dbReference>
<evidence type="ECO:0000313" key="9">
    <source>
        <dbReference type="Proteomes" id="UP000068382"/>
    </source>
</evidence>
<dbReference type="InterPro" id="IPR051310">
    <property type="entry name" value="MCP_chemotaxis"/>
</dbReference>
<evidence type="ECO:0000256" key="2">
    <source>
        <dbReference type="ARBA" id="ARBA00022500"/>
    </source>
</evidence>
<protein>
    <submittedName>
        <fullName evidence="8">Methyl-accepting chemotaxis protein I</fullName>
    </submittedName>
</protein>
<dbReference type="SUPFAM" id="SSF158472">
    <property type="entry name" value="HAMP domain-like"/>
    <property type="match status" value="1"/>
</dbReference>
<dbReference type="GO" id="GO:0004888">
    <property type="term" value="F:transmembrane signaling receptor activity"/>
    <property type="evidence" value="ECO:0007669"/>
    <property type="project" value="InterPro"/>
</dbReference>
<name>A0A132BR77_9RHOB</name>
<evidence type="ECO:0000256" key="4">
    <source>
        <dbReference type="PROSITE-ProRule" id="PRU00284"/>
    </source>
</evidence>
<dbReference type="RefSeq" id="WP_068248550.1">
    <property type="nucleotide sequence ID" value="NZ_LPUY01000134.1"/>
</dbReference>
<dbReference type="Pfam" id="PF00672">
    <property type="entry name" value="HAMP"/>
    <property type="match status" value="1"/>
</dbReference>
<evidence type="ECO:0000313" key="8">
    <source>
        <dbReference type="EMBL" id="KUP90909.1"/>
    </source>
</evidence>
<dbReference type="AlphaFoldDB" id="A0A132BR77"/>
<dbReference type="GO" id="GO:0016020">
    <property type="term" value="C:membrane"/>
    <property type="evidence" value="ECO:0007669"/>
    <property type="project" value="UniProtKB-SubCell"/>
</dbReference>
<dbReference type="PANTHER" id="PTHR43531:SF11">
    <property type="entry name" value="METHYL-ACCEPTING CHEMOTAXIS PROTEIN 3"/>
    <property type="match status" value="1"/>
</dbReference>
<keyword evidence="5" id="KW-0472">Membrane</keyword>
<dbReference type="GO" id="GO:0006935">
    <property type="term" value="P:chemotaxis"/>
    <property type="evidence" value="ECO:0007669"/>
    <property type="project" value="UniProtKB-KW"/>
</dbReference>
<dbReference type="SMART" id="SM00304">
    <property type="entry name" value="HAMP"/>
    <property type="match status" value="2"/>
</dbReference>
<dbReference type="Gene3D" id="6.10.340.10">
    <property type="match status" value="1"/>
</dbReference>
<evidence type="ECO:0000256" key="5">
    <source>
        <dbReference type="SAM" id="Phobius"/>
    </source>
</evidence>
<dbReference type="SMART" id="SM00283">
    <property type="entry name" value="MA"/>
    <property type="match status" value="1"/>
</dbReference>
<keyword evidence="9" id="KW-1185">Reference proteome</keyword>
<accession>A0A132BR77</accession>
<evidence type="ECO:0000259" key="6">
    <source>
        <dbReference type="PROSITE" id="PS50111"/>
    </source>
</evidence>
<gene>
    <name evidence="8" type="primary">tsr_3</name>
    <name evidence="8" type="ORF">TRIHO_42650</name>
</gene>
<dbReference type="Proteomes" id="UP000068382">
    <property type="component" value="Unassembled WGS sequence"/>
</dbReference>
<proteinExistence type="inferred from homology"/>
<dbReference type="FunFam" id="1.10.287.950:FF:000001">
    <property type="entry name" value="Methyl-accepting chemotaxis sensory transducer"/>
    <property type="match status" value="1"/>
</dbReference>
<dbReference type="Pfam" id="PF00015">
    <property type="entry name" value="MCPsignal"/>
    <property type="match status" value="1"/>
</dbReference>
<keyword evidence="4" id="KW-0807">Transducer</keyword>
<dbReference type="GO" id="GO:0007165">
    <property type="term" value="P:signal transduction"/>
    <property type="evidence" value="ECO:0007669"/>
    <property type="project" value="UniProtKB-KW"/>
</dbReference>
<dbReference type="PANTHER" id="PTHR43531">
    <property type="entry name" value="PROTEIN ICFG"/>
    <property type="match status" value="1"/>
</dbReference>
<keyword evidence="5" id="KW-1133">Transmembrane helix</keyword>
<evidence type="ECO:0000256" key="3">
    <source>
        <dbReference type="ARBA" id="ARBA00029447"/>
    </source>
</evidence>
<comment type="similarity">
    <text evidence="3">Belongs to the methyl-accepting chemotaxis (MCP) protein family.</text>
</comment>
<feature type="domain" description="HAMP" evidence="7">
    <location>
        <begin position="211"/>
        <end position="264"/>
    </location>
</feature>
<comment type="subcellular location">
    <subcellularLocation>
        <location evidence="1">Membrane</location>
    </subcellularLocation>
</comment>